<dbReference type="EMBL" id="JAHCVI010000001">
    <property type="protein sequence ID" value="KAG7290831.1"/>
    <property type="molecule type" value="Genomic_DNA"/>
</dbReference>
<evidence type="ECO:0000313" key="3">
    <source>
        <dbReference type="Proteomes" id="UP001197093"/>
    </source>
</evidence>
<feature type="region of interest" description="Disordered" evidence="1">
    <location>
        <begin position="130"/>
        <end position="151"/>
    </location>
</feature>
<comment type="caution">
    <text evidence="2">The sequence shown here is derived from an EMBL/GenBank/DDBJ whole genome shotgun (WGS) entry which is preliminary data.</text>
</comment>
<evidence type="ECO:0000256" key="1">
    <source>
        <dbReference type="SAM" id="MobiDB-lite"/>
    </source>
</evidence>
<organism evidence="2 3">
    <name type="scientific">Staphylotrichum longicolle</name>
    <dbReference type="NCBI Taxonomy" id="669026"/>
    <lineage>
        <taxon>Eukaryota</taxon>
        <taxon>Fungi</taxon>
        <taxon>Dikarya</taxon>
        <taxon>Ascomycota</taxon>
        <taxon>Pezizomycotina</taxon>
        <taxon>Sordariomycetes</taxon>
        <taxon>Sordariomycetidae</taxon>
        <taxon>Sordariales</taxon>
        <taxon>Chaetomiaceae</taxon>
        <taxon>Staphylotrichum</taxon>
    </lineage>
</organism>
<feature type="region of interest" description="Disordered" evidence="1">
    <location>
        <begin position="502"/>
        <end position="525"/>
    </location>
</feature>
<evidence type="ECO:0000313" key="2">
    <source>
        <dbReference type="EMBL" id="KAG7290831.1"/>
    </source>
</evidence>
<feature type="compositionally biased region" description="Low complexity" evidence="1">
    <location>
        <begin position="360"/>
        <end position="371"/>
    </location>
</feature>
<feature type="compositionally biased region" description="Acidic residues" evidence="1">
    <location>
        <begin position="271"/>
        <end position="285"/>
    </location>
</feature>
<feature type="compositionally biased region" description="Acidic residues" evidence="1">
    <location>
        <begin position="378"/>
        <end position="392"/>
    </location>
</feature>
<keyword evidence="3" id="KW-1185">Reference proteome</keyword>
<dbReference type="AlphaFoldDB" id="A0AAD4F033"/>
<sequence length="553" mass="59969">MDDTARLVTELHGKLAELDGRVAAYRRDMVAEFHRHMDECLQKYPEHVSNEVSRVIAESMSAGRYPALNPPARDAVDSPATDSNAWNGRKSPPPVLRHTSGTPKDSPRSPHAREKEFQGLFTPTYLPLLENNDRAFSSPPMSPPPSAEGPSLTLTADNVKKVEEVKQTLPVARDAVRFEFEGEEVFPASCSPKEPPTIPAVESGEETQLEVEAPVVVTEDESTEYSGTSLLDVEGEEDWVPRPKKVSSTQALQALTRSPLEEGTVWTEVNSDPEELVEMNGDEQPEGASSMGAKVDSQATVRALDVHQEHRNGRAKAPAQEPTRYDDEDASDNEFLSMRPKGKSPSPAATSPFARPVQSPATTPKAKATATVSNGHDDIDDSDPLFDFDDEAGPSTSAKYLPDTHDSSEDEETTTARRLRTLALNQTGTEASTSTATTKLPPVSPSAVLFGHSVGSYMGRSMTIAPIKDPKLYDEIAGMKDVNFFVGSIDDVSAAEAATMGSYRPSSSGLARGGRAGGEGFAPRSFTERLAMEEEMERRAAMRGINSQEEEDY</sequence>
<accession>A0AAD4F033</accession>
<feature type="region of interest" description="Disordered" evidence="1">
    <location>
        <begin position="187"/>
        <end position="414"/>
    </location>
</feature>
<proteinExistence type="predicted"/>
<reference evidence="2" key="1">
    <citation type="submission" date="2023-02" db="EMBL/GenBank/DDBJ databases">
        <authorList>
            <person name="Palmer J.M."/>
        </authorList>
    </citation>
    <scope>NUCLEOTIDE SEQUENCE</scope>
    <source>
        <strain evidence="2">FW57</strain>
    </source>
</reference>
<feature type="compositionally biased region" description="Polar residues" evidence="1">
    <location>
        <begin position="246"/>
        <end position="256"/>
    </location>
</feature>
<protein>
    <submittedName>
        <fullName evidence="2">Uncharacterized protein</fullName>
    </submittedName>
</protein>
<gene>
    <name evidence="2" type="ORF">NEMBOFW57_000836</name>
</gene>
<feature type="region of interest" description="Disordered" evidence="1">
    <location>
        <begin position="64"/>
        <end position="113"/>
    </location>
</feature>
<name>A0AAD4F033_9PEZI</name>
<feature type="compositionally biased region" description="Gly residues" evidence="1">
    <location>
        <begin position="511"/>
        <end position="520"/>
    </location>
</feature>
<dbReference type="Proteomes" id="UP001197093">
    <property type="component" value="Unassembled WGS sequence"/>
</dbReference>